<evidence type="ECO:0000313" key="1">
    <source>
        <dbReference type="EMBL" id="PYC80843.1"/>
    </source>
</evidence>
<dbReference type="InterPro" id="IPR029063">
    <property type="entry name" value="SAM-dependent_MTases_sf"/>
</dbReference>
<sequence length="131" mass="13860">MVRPGGLVVAATINRFAGLHDTMRSGAYFEPANRLATSACVADGILRPASEQNLFTTAYFHLPAEVPVEFAAAGLEPRGQYGLEGAAWLLGVEERLDDPEQRALVLAALRAAESEPSLLGVSGHLLTSGTR</sequence>
<organism evidence="1 2">
    <name type="scientific">Streptomyces tateyamensis</name>
    <dbReference type="NCBI Taxonomy" id="565073"/>
    <lineage>
        <taxon>Bacteria</taxon>
        <taxon>Bacillati</taxon>
        <taxon>Actinomycetota</taxon>
        <taxon>Actinomycetes</taxon>
        <taxon>Kitasatosporales</taxon>
        <taxon>Streptomycetaceae</taxon>
        <taxon>Streptomyces</taxon>
    </lineage>
</organism>
<accession>A0A2V4PBG9</accession>
<comment type="caution">
    <text evidence="1">The sequence shown here is derived from an EMBL/GenBank/DDBJ whole genome shotgun (WGS) entry which is preliminary data.</text>
</comment>
<name>A0A2V4PBG9_9ACTN</name>
<dbReference type="EMBL" id="PYBW01000038">
    <property type="protein sequence ID" value="PYC80843.1"/>
    <property type="molecule type" value="Genomic_DNA"/>
</dbReference>
<dbReference type="Gene3D" id="3.40.50.150">
    <property type="entry name" value="Vaccinia Virus protein VP39"/>
    <property type="match status" value="1"/>
</dbReference>
<proteinExistence type="predicted"/>
<keyword evidence="2" id="KW-1185">Reference proteome</keyword>
<gene>
    <name evidence="1" type="ORF">C7C46_11900</name>
</gene>
<protein>
    <recommendedName>
        <fullName evidence="3">SAM-dependent methyltransferase</fullName>
    </recommendedName>
</protein>
<dbReference type="AlphaFoldDB" id="A0A2V4PBG9"/>
<evidence type="ECO:0000313" key="2">
    <source>
        <dbReference type="Proteomes" id="UP000248039"/>
    </source>
</evidence>
<reference evidence="1 2" key="1">
    <citation type="submission" date="2018-03" db="EMBL/GenBank/DDBJ databases">
        <title>Bioinformatic expansion and discovery of thiopeptide antibiotics.</title>
        <authorList>
            <person name="Schwalen C.J."/>
            <person name="Hudson G.A."/>
            <person name="Mitchell D.A."/>
        </authorList>
    </citation>
    <scope>NUCLEOTIDE SEQUENCE [LARGE SCALE GENOMIC DNA]</scope>
    <source>
        <strain evidence="1 2">ATCC 21389</strain>
    </source>
</reference>
<dbReference type="OrthoDB" id="9810615at2"/>
<evidence type="ECO:0008006" key="3">
    <source>
        <dbReference type="Google" id="ProtNLM"/>
    </source>
</evidence>
<dbReference type="Proteomes" id="UP000248039">
    <property type="component" value="Unassembled WGS sequence"/>
</dbReference>